<reference evidence="3 4" key="1">
    <citation type="submission" date="2018-03" db="EMBL/GenBank/DDBJ databases">
        <title>Genomic Encyclopedia of Archaeal and Bacterial Type Strains, Phase II (KMG-II): from individual species to whole genera.</title>
        <authorList>
            <person name="Goeker M."/>
        </authorList>
    </citation>
    <scope>NUCLEOTIDE SEQUENCE [LARGE SCALE GENOMIC DNA]</scope>
    <source>
        <strain evidence="3 4">DSM 45312</strain>
    </source>
</reference>
<comment type="caution">
    <text evidence="3">The sequence shown here is derived from an EMBL/GenBank/DDBJ whole genome shotgun (WGS) entry which is preliminary data.</text>
</comment>
<protein>
    <submittedName>
        <fullName evidence="3">DNA-binding MarR family transcriptional regulator</fullName>
    </submittedName>
</protein>
<feature type="domain" description="HTH marR-type" evidence="2">
    <location>
        <begin position="55"/>
        <end position="154"/>
    </location>
</feature>
<evidence type="ECO:0000256" key="1">
    <source>
        <dbReference type="SAM" id="MobiDB-lite"/>
    </source>
</evidence>
<dbReference type="PANTHER" id="PTHR33164:SF106">
    <property type="entry name" value="TRANSCRIPTIONAL REGULATORY PROTEIN"/>
    <property type="match status" value="1"/>
</dbReference>
<name>A0A2P8CWQ1_9ACTN</name>
<dbReference type="SMART" id="SM00347">
    <property type="entry name" value="HTH_MARR"/>
    <property type="match status" value="1"/>
</dbReference>
<dbReference type="EMBL" id="PYGA01000026">
    <property type="protein sequence ID" value="PSK89398.1"/>
    <property type="molecule type" value="Genomic_DNA"/>
</dbReference>
<dbReference type="AlphaFoldDB" id="A0A2P8CWQ1"/>
<evidence type="ECO:0000313" key="3">
    <source>
        <dbReference type="EMBL" id="PSK89398.1"/>
    </source>
</evidence>
<dbReference type="GO" id="GO:0006950">
    <property type="term" value="P:response to stress"/>
    <property type="evidence" value="ECO:0007669"/>
    <property type="project" value="TreeGrafter"/>
</dbReference>
<feature type="region of interest" description="Disordered" evidence="1">
    <location>
        <begin position="1"/>
        <end position="29"/>
    </location>
</feature>
<dbReference type="GO" id="GO:0003677">
    <property type="term" value="F:DNA binding"/>
    <property type="evidence" value="ECO:0007669"/>
    <property type="project" value="UniProtKB-KW"/>
</dbReference>
<gene>
    <name evidence="3" type="ORF">CLV63_12634</name>
</gene>
<dbReference type="InterPro" id="IPR036390">
    <property type="entry name" value="WH_DNA-bd_sf"/>
</dbReference>
<dbReference type="Pfam" id="PF01047">
    <property type="entry name" value="MarR"/>
    <property type="match status" value="1"/>
</dbReference>
<dbReference type="RefSeq" id="WP_106586177.1">
    <property type="nucleotide sequence ID" value="NZ_PYGA01000026.1"/>
</dbReference>
<dbReference type="InterPro" id="IPR036388">
    <property type="entry name" value="WH-like_DNA-bd_sf"/>
</dbReference>
<evidence type="ECO:0000259" key="2">
    <source>
        <dbReference type="SMART" id="SM00347"/>
    </source>
</evidence>
<evidence type="ECO:0000313" key="4">
    <source>
        <dbReference type="Proteomes" id="UP000240542"/>
    </source>
</evidence>
<dbReference type="PANTHER" id="PTHR33164">
    <property type="entry name" value="TRANSCRIPTIONAL REGULATOR, MARR FAMILY"/>
    <property type="match status" value="1"/>
</dbReference>
<proteinExistence type="predicted"/>
<dbReference type="Proteomes" id="UP000240542">
    <property type="component" value="Unassembled WGS sequence"/>
</dbReference>
<sequence>MDTAAGPSDPGRPRPPDSGEPGGTDASGRSRDALYAAIETDGQRLAIGLIRLVHAMSDRTELNPTDVQCYLLLKVGGPQSPGEIADGLRLASGSVTGVIDRLVDRGLARRERPDEDRRRVLVHLNDERPADRVPSPGMRDAMTAVHAHYTEAELAVIADWLGRVGPALDGVASAMRPQ</sequence>
<dbReference type="Gene3D" id="1.10.10.10">
    <property type="entry name" value="Winged helix-like DNA-binding domain superfamily/Winged helix DNA-binding domain"/>
    <property type="match status" value="1"/>
</dbReference>
<keyword evidence="3" id="KW-0238">DNA-binding</keyword>
<dbReference type="OrthoDB" id="3177763at2"/>
<dbReference type="InterPro" id="IPR000835">
    <property type="entry name" value="HTH_MarR-typ"/>
</dbReference>
<keyword evidence="4" id="KW-1185">Reference proteome</keyword>
<dbReference type="SUPFAM" id="SSF46785">
    <property type="entry name" value="Winged helix' DNA-binding domain"/>
    <property type="match status" value="1"/>
</dbReference>
<dbReference type="InterPro" id="IPR039422">
    <property type="entry name" value="MarR/SlyA-like"/>
</dbReference>
<dbReference type="GO" id="GO:0003700">
    <property type="term" value="F:DNA-binding transcription factor activity"/>
    <property type="evidence" value="ECO:0007669"/>
    <property type="project" value="InterPro"/>
</dbReference>
<organism evidence="3 4">
    <name type="scientific">Murinocardiopsis flavida</name>
    <dbReference type="NCBI Taxonomy" id="645275"/>
    <lineage>
        <taxon>Bacteria</taxon>
        <taxon>Bacillati</taxon>
        <taxon>Actinomycetota</taxon>
        <taxon>Actinomycetes</taxon>
        <taxon>Streptosporangiales</taxon>
        <taxon>Nocardiopsidaceae</taxon>
        <taxon>Murinocardiopsis</taxon>
    </lineage>
</organism>
<accession>A0A2P8CWQ1</accession>